<evidence type="ECO:0000313" key="2">
    <source>
        <dbReference type="Proteomes" id="UP000254572"/>
    </source>
</evidence>
<dbReference type="RefSeq" id="WP_115612099.1">
    <property type="nucleotide sequence ID" value="NZ_JBHLZC010000003.1"/>
</dbReference>
<dbReference type="AlphaFoldDB" id="A0A381EBV9"/>
<dbReference type="EMBL" id="UFUW01000001">
    <property type="protein sequence ID" value="SUX24501.1"/>
    <property type="molecule type" value="Genomic_DNA"/>
</dbReference>
<accession>A0A381EBV9</accession>
<dbReference type="Proteomes" id="UP000254572">
    <property type="component" value="Unassembled WGS sequence"/>
</dbReference>
<protein>
    <submittedName>
        <fullName evidence="1">Uncharacterized protein</fullName>
    </submittedName>
</protein>
<gene>
    <name evidence="1" type="ORF">NCTC13294_01905</name>
</gene>
<proteinExistence type="predicted"/>
<organism evidence="1 2">
    <name type="scientific">Cardiobacterium valvarum</name>
    <dbReference type="NCBI Taxonomy" id="194702"/>
    <lineage>
        <taxon>Bacteria</taxon>
        <taxon>Pseudomonadati</taxon>
        <taxon>Pseudomonadota</taxon>
        <taxon>Gammaproteobacteria</taxon>
        <taxon>Cardiobacteriales</taxon>
        <taxon>Cardiobacteriaceae</taxon>
        <taxon>Cardiobacterium</taxon>
    </lineage>
</organism>
<reference evidence="1 2" key="1">
    <citation type="submission" date="2018-06" db="EMBL/GenBank/DDBJ databases">
        <authorList>
            <consortium name="Pathogen Informatics"/>
            <person name="Doyle S."/>
        </authorList>
    </citation>
    <scope>NUCLEOTIDE SEQUENCE [LARGE SCALE GENOMIC DNA]</scope>
    <source>
        <strain evidence="1 2">NCTC13294</strain>
    </source>
</reference>
<sequence>MTDWKYPQEPNNDPRNAKYIVYDPHVDETYLCPTEEDALAIAQNALESNWPDEDKGIYIAAITVTPTHKAVIADEWEEDGDEGREYRIEKIGRKAS</sequence>
<evidence type="ECO:0000313" key="1">
    <source>
        <dbReference type="EMBL" id="SUX24501.1"/>
    </source>
</evidence>
<keyword evidence="2" id="KW-1185">Reference proteome</keyword>
<name>A0A381EBV9_9GAMM</name>